<proteinExistence type="predicted"/>
<dbReference type="CDD" id="cd00082">
    <property type="entry name" value="HisKA"/>
    <property type="match status" value="1"/>
</dbReference>
<dbReference type="Gene3D" id="3.30.565.10">
    <property type="entry name" value="Histidine kinase-like ATPase, C-terminal domain"/>
    <property type="match status" value="1"/>
</dbReference>
<dbReference type="PRINTS" id="PR00344">
    <property type="entry name" value="BCTRLSENSOR"/>
</dbReference>
<dbReference type="Pfam" id="PF00672">
    <property type="entry name" value="HAMP"/>
    <property type="match status" value="1"/>
</dbReference>
<comment type="caution">
    <text evidence="15">The sequence shown here is derived from an EMBL/GenBank/DDBJ whole genome shotgun (WGS) entry which is preliminary data.</text>
</comment>
<comment type="subcellular location">
    <subcellularLocation>
        <location evidence="2">Cell membrane</location>
        <topology evidence="2">Multi-pass membrane protein</topology>
    </subcellularLocation>
</comment>
<dbReference type="OrthoDB" id="9813151at2"/>
<dbReference type="InterPro" id="IPR036097">
    <property type="entry name" value="HisK_dim/P_sf"/>
</dbReference>
<evidence type="ECO:0000256" key="12">
    <source>
        <dbReference type="SAM" id="Phobius"/>
    </source>
</evidence>
<keyword evidence="12" id="KW-1133">Transmembrane helix</keyword>
<evidence type="ECO:0000256" key="9">
    <source>
        <dbReference type="ARBA" id="ARBA00022840"/>
    </source>
</evidence>
<feature type="transmembrane region" description="Helical" evidence="12">
    <location>
        <begin position="18"/>
        <end position="37"/>
    </location>
</feature>
<feature type="domain" description="HAMP" evidence="14">
    <location>
        <begin position="197"/>
        <end position="250"/>
    </location>
</feature>
<dbReference type="InterPro" id="IPR005467">
    <property type="entry name" value="His_kinase_dom"/>
</dbReference>
<gene>
    <name evidence="15" type="ORF">AZF04_00430</name>
</gene>
<evidence type="ECO:0000256" key="4">
    <source>
        <dbReference type="ARBA" id="ARBA00022475"/>
    </source>
</evidence>
<evidence type="ECO:0000256" key="7">
    <source>
        <dbReference type="ARBA" id="ARBA00022741"/>
    </source>
</evidence>
<evidence type="ECO:0000256" key="5">
    <source>
        <dbReference type="ARBA" id="ARBA00022553"/>
    </source>
</evidence>
<organism evidence="15 16">
    <name type="scientific">Alkalihalobacillus trypoxylicola</name>
    <dbReference type="NCBI Taxonomy" id="519424"/>
    <lineage>
        <taxon>Bacteria</taxon>
        <taxon>Bacillati</taxon>
        <taxon>Bacillota</taxon>
        <taxon>Bacilli</taxon>
        <taxon>Bacillales</taxon>
        <taxon>Bacillaceae</taxon>
        <taxon>Alkalihalobacillus</taxon>
    </lineage>
</organism>
<dbReference type="InterPro" id="IPR003661">
    <property type="entry name" value="HisK_dim/P_dom"/>
</dbReference>
<reference evidence="15" key="1">
    <citation type="submission" date="2016-02" db="EMBL/GenBank/DDBJ databases">
        <title>Genome sequence of Bacillus trypoxylicola KCTC 13244(T).</title>
        <authorList>
            <person name="Jeong H."/>
            <person name="Park S.-H."/>
            <person name="Choi S.-K."/>
        </authorList>
    </citation>
    <scope>NUCLEOTIDE SEQUENCE [LARGE SCALE GENOMIC DNA]</scope>
    <source>
        <strain evidence="15">KCTC 13244</strain>
    </source>
</reference>
<name>A0A162FCX8_9BACI</name>
<evidence type="ECO:0000313" key="15">
    <source>
        <dbReference type="EMBL" id="KYG35321.1"/>
    </source>
</evidence>
<accession>A0A162FCX8</accession>
<dbReference type="InterPro" id="IPR036890">
    <property type="entry name" value="HATPase_C_sf"/>
</dbReference>
<dbReference type="SUPFAM" id="SSF55874">
    <property type="entry name" value="ATPase domain of HSP90 chaperone/DNA topoisomerase II/histidine kinase"/>
    <property type="match status" value="1"/>
</dbReference>
<evidence type="ECO:0000256" key="8">
    <source>
        <dbReference type="ARBA" id="ARBA00022777"/>
    </source>
</evidence>
<evidence type="ECO:0000256" key="1">
    <source>
        <dbReference type="ARBA" id="ARBA00000085"/>
    </source>
</evidence>
<evidence type="ECO:0000259" key="14">
    <source>
        <dbReference type="PROSITE" id="PS50885"/>
    </source>
</evidence>
<dbReference type="InterPro" id="IPR004358">
    <property type="entry name" value="Sig_transdc_His_kin-like_C"/>
</dbReference>
<keyword evidence="7" id="KW-0547">Nucleotide-binding</keyword>
<dbReference type="PANTHER" id="PTHR44936">
    <property type="entry name" value="SENSOR PROTEIN CREC"/>
    <property type="match status" value="1"/>
</dbReference>
<dbReference type="SMART" id="SM00304">
    <property type="entry name" value="HAMP"/>
    <property type="match status" value="1"/>
</dbReference>
<keyword evidence="4" id="KW-1003">Cell membrane</keyword>
<evidence type="ECO:0000256" key="3">
    <source>
        <dbReference type="ARBA" id="ARBA00012438"/>
    </source>
</evidence>
<dbReference type="CDD" id="cd06225">
    <property type="entry name" value="HAMP"/>
    <property type="match status" value="1"/>
</dbReference>
<dbReference type="InterPro" id="IPR003660">
    <property type="entry name" value="HAMP_dom"/>
</dbReference>
<keyword evidence="12" id="KW-0812">Transmembrane</keyword>
<evidence type="ECO:0000256" key="11">
    <source>
        <dbReference type="ARBA" id="ARBA00023136"/>
    </source>
</evidence>
<dbReference type="Pfam" id="PF00512">
    <property type="entry name" value="HisKA"/>
    <property type="match status" value="1"/>
</dbReference>
<dbReference type="SUPFAM" id="SSF158472">
    <property type="entry name" value="HAMP domain-like"/>
    <property type="match status" value="1"/>
</dbReference>
<dbReference type="InterPro" id="IPR003594">
    <property type="entry name" value="HATPase_dom"/>
</dbReference>
<dbReference type="CDD" id="cd00075">
    <property type="entry name" value="HATPase"/>
    <property type="match status" value="1"/>
</dbReference>
<dbReference type="PANTHER" id="PTHR44936:SF10">
    <property type="entry name" value="SENSOR PROTEIN RSTB"/>
    <property type="match status" value="1"/>
</dbReference>
<keyword evidence="11 12" id="KW-0472">Membrane</keyword>
<dbReference type="GO" id="GO:0005524">
    <property type="term" value="F:ATP binding"/>
    <property type="evidence" value="ECO:0007669"/>
    <property type="project" value="UniProtKB-KW"/>
</dbReference>
<keyword evidence="6" id="KW-0808">Transferase</keyword>
<dbReference type="GO" id="GO:0005886">
    <property type="term" value="C:plasma membrane"/>
    <property type="evidence" value="ECO:0007669"/>
    <property type="project" value="UniProtKB-SubCell"/>
</dbReference>
<dbReference type="STRING" id="519424.AZF04_00430"/>
<dbReference type="SMART" id="SM00387">
    <property type="entry name" value="HATPase_c"/>
    <property type="match status" value="1"/>
</dbReference>
<dbReference type="Pfam" id="PF02518">
    <property type="entry name" value="HATPase_c"/>
    <property type="match status" value="1"/>
</dbReference>
<evidence type="ECO:0000256" key="6">
    <source>
        <dbReference type="ARBA" id="ARBA00022679"/>
    </source>
</evidence>
<evidence type="ECO:0000259" key="13">
    <source>
        <dbReference type="PROSITE" id="PS50109"/>
    </source>
</evidence>
<dbReference type="Gene3D" id="6.10.340.10">
    <property type="match status" value="1"/>
</dbReference>
<keyword evidence="10" id="KW-0902">Two-component regulatory system</keyword>
<sequence>MKTTSNRKSLLRSWTKNYVITLVIGLLVITVLSVIWIRHTTLEHRLNMTTLLGEEIASRFVEITGGEPRTRGDVHGFVSERNQLIDLDSDPSIYIVNPDGAIISINEQNERLFSFQIPIELLYAEEPIQKINVTNPIRASYYMVKTPIQWQEHIIGWVVLVESEEILTKLNQEYQLLFIFVISLGLLGWAAIYFLSKRFLKPIEQVAYAAKQVEQGHFNVHIPDAPKEKELHELVDSFEKMTKRLHQLETLRTELLAGVTHELKTPVTSISGLLQAVKDGVVEEEEAREFIESSLKETDRLHKMVDDLLAFNSFTVNQFPIQKEPIEINSLLSEQVNLWKRTQAPGVDCVIQNLDRPFTMYADPARIKQILMNLLNNAYHSMNKEYQQIYVCLTLNEKENVLLIDVKDNGSGIAPSEQDYIFERFFRGESKKYKIRGLGLGLPFSKMIAQAMEGDLQLKETSSEGTTFTVIIPVSRRLEERRELDE</sequence>
<feature type="domain" description="Histidine kinase" evidence="13">
    <location>
        <begin position="258"/>
        <end position="476"/>
    </location>
</feature>
<keyword evidence="16" id="KW-1185">Reference proteome</keyword>
<dbReference type="GO" id="GO:0000155">
    <property type="term" value="F:phosphorelay sensor kinase activity"/>
    <property type="evidence" value="ECO:0007669"/>
    <property type="project" value="InterPro"/>
</dbReference>
<protein>
    <recommendedName>
        <fullName evidence="3">histidine kinase</fullName>
        <ecNumber evidence="3">2.7.13.3</ecNumber>
    </recommendedName>
</protein>
<dbReference type="SMART" id="SM00388">
    <property type="entry name" value="HisKA"/>
    <property type="match status" value="1"/>
</dbReference>
<dbReference type="EC" id="2.7.13.3" evidence="3"/>
<keyword evidence="8 15" id="KW-0418">Kinase</keyword>
<dbReference type="RefSeq" id="WP_061947095.1">
    <property type="nucleotide sequence ID" value="NZ_LTAO01000001.1"/>
</dbReference>
<dbReference type="EMBL" id="LTAO01000001">
    <property type="protein sequence ID" value="KYG35321.1"/>
    <property type="molecule type" value="Genomic_DNA"/>
</dbReference>
<dbReference type="Gene3D" id="1.10.287.130">
    <property type="match status" value="1"/>
</dbReference>
<dbReference type="PROSITE" id="PS50109">
    <property type="entry name" value="HIS_KIN"/>
    <property type="match status" value="1"/>
</dbReference>
<evidence type="ECO:0000256" key="2">
    <source>
        <dbReference type="ARBA" id="ARBA00004651"/>
    </source>
</evidence>
<evidence type="ECO:0000256" key="10">
    <source>
        <dbReference type="ARBA" id="ARBA00023012"/>
    </source>
</evidence>
<dbReference type="InterPro" id="IPR050980">
    <property type="entry name" value="2C_sensor_his_kinase"/>
</dbReference>
<comment type="catalytic activity">
    <reaction evidence="1">
        <text>ATP + protein L-histidine = ADP + protein N-phospho-L-histidine.</text>
        <dbReference type="EC" id="2.7.13.3"/>
    </reaction>
</comment>
<dbReference type="PROSITE" id="PS50885">
    <property type="entry name" value="HAMP"/>
    <property type="match status" value="1"/>
</dbReference>
<feature type="transmembrane region" description="Helical" evidence="12">
    <location>
        <begin position="176"/>
        <end position="195"/>
    </location>
</feature>
<dbReference type="SUPFAM" id="SSF47384">
    <property type="entry name" value="Homodimeric domain of signal transducing histidine kinase"/>
    <property type="match status" value="1"/>
</dbReference>
<evidence type="ECO:0000313" key="16">
    <source>
        <dbReference type="Proteomes" id="UP000075806"/>
    </source>
</evidence>
<dbReference type="Proteomes" id="UP000075806">
    <property type="component" value="Unassembled WGS sequence"/>
</dbReference>
<dbReference type="AlphaFoldDB" id="A0A162FCX8"/>
<keyword evidence="9" id="KW-0067">ATP-binding</keyword>
<keyword evidence="5" id="KW-0597">Phosphoprotein</keyword>